<evidence type="ECO:0000313" key="3">
    <source>
        <dbReference type="Proteomes" id="UP000015664"/>
    </source>
</evidence>
<reference evidence="2 3" key="1">
    <citation type="journal article" date="2013" name="ISME J.">
        <title>Multifactorial diversity sustains microbial community stability.</title>
        <authorList>
            <person name="Erkus O."/>
            <person name="de Jager V.C."/>
            <person name="Spus M."/>
            <person name="van Alen-Boerrigter I.J."/>
            <person name="van Rijswijck I.M."/>
            <person name="Hazelwood L."/>
            <person name="Janssen P.W."/>
            <person name="van Hijum S.A."/>
            <person name="Kleerebezem M."/>
            <person name="Smid E.J."/>
        </authorList>
    </citation>
    <scope>NUCLEOTIDE SEQUENCE [LARGE SCALE GENOMIC DNA]</scope>
    <source>
        <strain evidence="2 3">TIFN3</strain>
    </source>
</reference>
<sequence length="456" mass="53181">MLVNFRFENFLSFNQMNTFSMTLGKTKLHQRNILKNDSIDLLKFATVYGANASGKSNFISTISFAQDIILNGLNNVAISNMYNRNDEANSQRVSRFEFEILLDSKIYSYGFSILISEMKIVEEWFYDITNKEIEIFSRSNDVIFNYDYFNFDENSKLRINVYSQDISSNRTDLFLTSLNKGKNEIMTEDGKALFKDVFNWFSNTLEVISPDEVTKEFGLTYQNQEYLDKLGKYLKNSDTGVTKVLLEKTEDSMEGMPVSLDKQVRNKILQDFVESENESKKVKLSAMIRTPKSIYIFEKSGDELITFELKFVHSKDNVKYSFNEESDGTIRLVELFSVLNNQKEKVFVIDELDRSLHPILTYDFVKKFLLKDGTNQLIISTHEDRLLDLSLLRRDEIWFVNKDDKGNSLLYSLEDYKERFDKNILNAYLDGRYGAIPKIISNFTISDSDYYMEEGK</sequence>
<dbReference type="GO" id="GO:0016887">
    <property type="term" value="F:ATP hydrolysis activity"/>
    <property type="evidence" value="ECO:0007669"/>
    <property type="project" value="InterPro"/>
</dbReference>
<dbReference type="InterPro" id="IPR003959">
    <property type="entry name" value="ATPase_AAA_core"/>
</dbReference>
<dbReference type="PANTHER" id="PTHR40396:SF1">
    <property type="entry name" value="ATPASE AAA-TYPE CORE DOMAIN-CONTAINING PROTEIN"/>
    <property type="match status" value="1"/>
</dbReference>
<comment type="caution">
    <text evidence="2">The sequence shown here is derived from an EMBL/GenBank/DDBJ whole genome shotgun (WGS) entry which is preliminary data.</text>
</comment>
<feature type="domain" description="ATPase AAA-type core" evidence="1">
    <location>
        <begin position="45"/>
        <end position="388"/>
    </location>
</feature>
<dbReference type="InterPro" id="IPR027417">
    <property type="entry name" value="P-loop_NTPase"/>
</dbReference>
<organism evidence="2 3">
    <name type="scientific">Lactococcus cremoris subsp. cremoris TIFN3</name>
    <dbReference type="NCBI Taxonomy" id="1234873"/>
    <lineage>
        <taxon>Bacteria</taxon>
        <taxon>Bacillati</taxon>
        <taxon>Bacillota</taxon>
        <taxon>Bacilli</taxon>
        <taxon>Lactobacillales</taxon>
        <taxon>Streptococcaceae</taxon>
        <taxon>Lactococcus</taxon>
        <taxon>Lactococcus cremoris subsp. cremoris</taxon>
    </lineage>
</organism>
<dbReference type="Gene3D" id="3.40.50.300">
    <property type="entry name" value="P-loop containing nucleotide triphosphate hydrolases"/>
    <property type="match status" value="1"/>
</dbReference>
<evidence type="ECO:0000259" key="1">
    <source>
        <dbReference type="Pfam" id="PF13304"/>
    </source>
</evidence>
<dbReference type="Proteomes" id="UP000015664">
    <property type="component" value="Unassembled WGS sequence"/>
</dbReference>
<evidence type="ECO:0000313" key="2">
    <source>
        <dbReference type="EMBL" id="EQC95778.1"/>
    </source>
</evidence>
<dbReference type="EMBL" id="ATBE01000046">
    <property type="protein sequence ID" value="EQC95778.1"/>
    <property type="molecule type" value="Genomic_DNA"/>
</dbReference>
<dbReference type="PATRIC" id="fig|1234873.3.peg.619"/>
<proteinExistence type="predicted"/>
<dbReference type="AlphaFoldDB" id="T0WT34"/>
<accession>T0WT34</accession>
<dbReference type="SUPFAM" id="SSF52540">
    <property type="entry name" value="P-loop containing nucleoside triphosphate hydrolases"/>
    <property type="match status" value="1"/>
</dbReference>
<dbReference type="PANTHER" id="PTHR40396">
    <property type="entry name" value="ATPASE-LIKE PROTEIN"/>
    <property type="match status" value="1"/>
</dbReference>
<gene>
    <name evidence="2" type="ORF">LLT3_02660</name>
</gene>
<dbReference type="GO" id="GO:0005524">
    <property type="term" value="F:ATP binding"/>
    <property type="evidence" value="ECO:0007669"/>
    <property type="project" value="InterPro"/>
</dbReference>
<protein>
    <recommendedName>
        <fullName evidence="1">ATPase AAA-type core domain-containing protein</fullName>
    </recommendedName>
</protein>
<name>T0WT34_LACLC</name>
<dbReference type="Pfam" id="PF13304">
    <property type="entry name" value="AAA_21"/>
    <property type="match status" value="1"/>
</dbReference>